<evidence type="ECO:0000259" key="2">
    <source>
        <dbReference type="PROSITE" id="PS50090"/>
    </source>
</evidence>
<feature type="domain" description="Myb-like" evidence="2">
    <location>
        <begin position="1"/>
        <end position="73"/>
    </location>
</feature>
<gene>
    <name evidence="3" type="ORF">GALMADRAFT_877434</name>
</gene>
<dbReference type="Gene3D" id="1.10.10.60">
    <property type="entry name" value="Homeodomain-like"/>
    <property type="match status" value="1"/>
</dbReference>
<evidence type="ECO:0000313" key="4">
    <source>
        <dbReference type="Proteomes" id="UP000027222"/>
    </source>
</evidence>
<protein>
    <recommendedName>
        <fullName evidence="2">Myb-like domain-containing protein</fullName>
    </recommendedName>
</protein>
<feature type="region of interest" description="Disordered" evidence="1">
    <location>
        <begin position="145"/>
        <end position="174"/>
    </location>
</feature>
<name>A0A067TW92_GALM3</name>
<dbReference type="Pfam" id="PF13837">
    <property type="entry name" value="Myb_DNA-bind_4"/>
    <property type="match status" value="1"/>
</dbReference>
<reference evidence="4" key="1">
    <citation type="journal article" date="2014" name="Proc. Natl. Acad. Sci. U.S.A.">
        <title>Extensive sampling of basidiomycete genomes demonstrates inadequacy of the white-rot/brown-rot paradigm for wood decay fungi.</title>
        <authorList>
            <person name="Riley R."/>
            <person name="Salamov A.A."/>
            <person name="Brown D.W."/>
            <person name="Nagy L.G."/>
            <person name="Floudas D."/>
            <person name="Held B.W."/>
            <person name="Levasseur A."/>
            <person name="Lombard V."/>
            <person name="Morin E."/>
            <person name="Otillar R."/>
            <person name="Lindquist E.A."/>
            <person name="Sun H."/>
            <person name="LaButti K.M."/>
            <person name="Schmutz J."/>
            <person name="Jabbour D."/>
            <person name="Luo H."/>
            <person name="Baker S.E."/>
            <person name="Pisabarro A.G."/>
            <person name="Walton J.D."/>
            <person name="Blanchette R.A."/>
            <person name="Henrissat B."/>
            <person name="Martin F."/>
            <person name="Cullen D."/>
            <person name="Hibbett D.S."/>
            <person name="Grigoriev I.V."/>
        </authorList>
    </citation>
    <scope>NUCLEOTIDE SEQUENCE [LARGE SCALE GENOMIC DNA]</scope>
    <source>
        <strain evidence="4">CBS 339.88</strain>
    </source>
</reference>
<dbReference type="Proteomes" id="UP000027222">
    <property type="component" value="Unassembled WGS sequence"/>
</dbReference>
<proteinExistence type="predicted"/>
<organism evidence="3 4">
    <name type="scientific">Galerina marginata (strain CBS 339.88)</name>
    <dbReference type="NCBI Taxonomy" id="685588"/>
    <lineage>
        <taxon>Eukaryota</taxon>
        <taxon>Fungi</taxon>
        <taxon>Dikarya</taxon>
        <taxon>Basidiomycota</taxon>
        <taxon>Agaricomycotina</taxon>
        <taxon>Agaricomycetes</taxon>
        <taxon>Agaricomycetidae</taxon>
        <taxon>Agaricales</taxon>
        <taxon>Agaricineae</taxon>
        <taxon>Strophariaceae</taxon>
        <taxon>Galerina</taxon>
    </lineage>
</organism>
<dbReference type="InterPro" id="IPR001005">
    <property type="entry name" value="SANT/Myb"/>
</dbReference>
<accession>A0A067TW92</accession>
<dbReference type="AlphaFoldDB" id="A0A067TW92"/>
<dbReference type="HOGENOM" id="CLU_1540179_0_0_1"/>
<dbReference type="InterPro" id="IPR044822">
    <property type="entry name" value="Myb_DNA-bind_4"/>
</dbReference>
<evidence type="ECO:0000313" key="3">
    <source>
        <dbReference type="EMBL" id="KDR83288.1"/>
    </source>
</evidence>
<dbReference type="PROSITE" id="PS50090">
    <property type="entry name" value="MYB_LIKE"/>
    <property type="match status" value="1"/>
</dbReference>
<sequence length="174" mass="19424">MSQSGAPWTEEETNILLDIIWDNRHDGELEPAGQCLRFPNDGEIWRHASKALDENTGAQRTPRSCQSKWNTLQQMYGLVQQIRAKFGWDDVKGANIGPHNEAKWDSFISTTRRPKAALVYRDQGWPHLKSVHRLVVTPPHSIASSRTVLAPGTGNNASSSEQPLDTNTPTRASL</sequence>
<keyword evidence="4" id="KW-1185">Reference proteome</keyword>
<evidence type="ECO:0000256" key="1">
    <source>
        <dbReference type="SAM" id="MobiDB-lite"/>
    </source>
</evidence>
<dbReference type="OrthoDB" id="2685944at2759"/>
<dbReference type="EMBL" id="KL142369">
    <property type="protein sequence ID" value="KDR83288.1"/>
    <property type="molecule type" value="Genomic_DNA"/>
</dbReference>